<accession>A0AAE3SUA9</accession>
<dbReference type="SUPFAM" id="SSF55154">
    <property type="entry name" value="CYTH-like phosphatases"/>
    <property type="match status" value="1"/>
</dbReference>
<dbReference type="AlphaFoldDB" id="A0AAE3SUA9"/>
<dbReference type="InterPro" id="IPR012042">
    <property type="entry name" value="NeuTTM/CthTTM-like"/>
</dbReference>
<evidence type="ECO:0000313" key="3">
    <source>
        <dbReference type="EMBL" id="MCX8996877.1"/>
    </source>
</evidence>
<dbReference type="PANTHER" id="PTHR40114">
    <property type="entry name" value="SLR0698 PROTEIN"/>
    <property type="match status" value="1"/>
</dbReference>
<name>A0AAE3SUA9_9HYPH</name>
<protein>
    <submittedName>
        <fullName evidence="3">CYTH domain-containing protein</fullName>
    </submittedName>
</protein>
<dbReference type="Pfam" id="PF01928">
    <property type="entry name" value="CYTH"/>
    <property type="match status" value="1"/>
</dbReference>
<organism evidence="3 4">
    <name type="scientific">Ectorhizobium quercum</name>
    <dbReference type="NCBI Taxonomy" id="2965071"/>
    <lineage>
        <taxon>Bacteria</taxon>
        <taxon>Pseudomonadati</taxon>
        <taxon>Pseudomonadota</taxon>
        <taxon>Alphaproteobacteria</taxon>
        <taxon>Hyphomicrobiales</taxon>
        <taxon>Rhizobiaceae</taxon>
        <taxon>Ectorhizobium</taxon>
    </lineage>
</organism>
<feature type="active site" description="Proton acceptor" evidence="1">
    <location>
        <position position="30"/>
    </location>
</feature>
<dbReference type="RefSeq" id="WP_306410651.1">
    <property type="nucleotide sequence ID" value="NZ_JANFPI010000002.1"/>
</dbReference>
<dbReference type="PIRSF" id="PIRSF016487">
    <property type="entry name" value="CYTH_UCP016487"/>
    <property type="match status" value="1"/>
</dbReference>
<dbReference type="PANTHER" id="PTHR40114:SF1">
    <property type="entry name" value="SLR0698 PROTEIN"/>
    <property type="match status" value="1"/>
</dbReference>
<comment type="caution">
    <text evidence="3">The sequence shown here is derived from an EMBL/GenBank/DDBJ whole genome shotgun (WGS) entry which is preliminary data.</text>
</comment>
<evidence type="ECO:0000256" key="1">
    <source>
        <dbReference type="PIRSR" id="PIRSR016487-1"/>
    </source>
</evidence>
<reference evidence="3" key="1">
    <citation type="submission" date="2022-07" db="EMBL/GenBank/DDBJ databases">
        <title>Ectorhizobium quercum gen.nov., sp. nov.</title>
        <authorList>
            <person name="Ma T."/>
            <person name="Li Y."/>
        </authorList>
    </citation>
    <scope>NUCLEOTIDE SEQUENCE</scope>
    <source>
        <strain evidence="3">BDR2-2</strain>
    </source>
</reference>
<dbReference type="PROSITE" id="PS51707">
    <property type="entry name" value="CYTH"/>
    <property type="match status" value="1"/>
</dbReference>
<dbReference type="EMBL" id="JANFPI010000002">
    <property type="protein sequence ID" value="MCX8996877.1"/>
    <property type="molecule type" value="Genomic_DNA"/>
</dbReference>
<dbReference type="SMART" id="SM01118">
    <property type="entry name" value="CYTH"/>
    <property type="match status" value="1"/>
</dbReference>
<evidence type="ECO:0000313" key="4">
    <source>
        <dbReference type="Proteomes" id="UP001208771"/>
    </source>
</evidence>
<dbReference type="InterPro" id="IPR033469">
    <property type="entry name" value="CYTH-like_dom_sf"/>
</dbReference>
<feature type="domain" description="CYTH" evidence="2">
    <location>
        <begin position="2"/>
        <end position="148"/>
    </location>
</feature>
<keyword evidence="4" id="KW-1185">Reference proteome</keyword>
<dbReference type="CDD" id="cd07891">
    <property type="entry name" value="CYTH-like_CthTTM-like_1"/>
    <property type="match status" value="1"/>
</dbReference>
<dbReference type="Proteomes" id="UP001208771">
    <property type="component" value="Unassembled WGS sequence"/>
</dbReference>
<dbReference type="InterPro" id="IPR023577">
    <property type="entry name" value="CYTH_domain"/>
</dbReference>
<sequence>MPTEIERKFLVTDASWRNAVISRSSLTQAYLMRGDDRSVRIRIENGESARLCVKVGASALVRAEFEYPVPLADAREMVALATGIVIEKTRHRVHFQGYLWEIDAYHGVYEGLTVAEVELESVDDHPPLPAWAGLEVTGDRRYSNANLSTADLSGELRHGPSS</sequence>
<dbReference type="Gene3D" id="2.40.320.10">
    <property type="entry name" value="Hypothetical Protein Pfu-838710-001"/>
    <property type="match status" value="1"/>
</dbReference>
<evidence type="ECO:0000259" key="2">
    <source>
        <dbReference type="PROSITE" id="PS51707"/>
    </source>
</evidence>
<proteinExistence type="predicted"/>
<gene>
    <name evidence="3" type="ORF">NOF55_07145</name>
</gene>